<keyword evidence="7" id="KW-1185">Reference proteome</keyword>
<evidence type="ECO:0000256" key="1">
    <source>
        <dbReference type="ARBA" id="ARBA00022670"/>
    </source>
</evidence>
<dbReference type="InterPro" id="IPR041489">
    <property type="entry name" value="PDZ_6"/>
</dbReference>
<dbReference type="Gene3D" id="3.20.190.20">
    <property type="match status" value="1"/>
</dbReference>
<feature type="chain" id="PRO_5015722708" description="PDZ domain-containing protein" evidence="4">
    <location>
        <begin position="20"/>
        <end position="487"/>
    </location>
</feature>
<dbReference type="InterPro" id="IPR001478">
    <property type="entry name" value="PDZ"/>
</dbReference>
<dbReference type="InterPro" id="IPR043504">
    <property type="entry name" value="Peptidase_S1_PA_chymotrypsin"/>
</dbReference>
<protein>
    <recommendedName>
        <fullName evidence="5">PDZ domain-containing protein</fullName>
    </recommendedName>
</protein>
<dbReference type="InterPro" id="IPR036034">
    <property type="entry name" value="PDZ_sf"/>
</dbReference>
<feature type="domain" description="PDZ" evidence="5">
    <location>
        <begin position="213"/>
        <end position="285"/>
    </location>
</feature>
<dbReference type="InterPro" id="IPR009003">
    <property type="entry name" value="Peptidase_S1_PA"/>
</dbReference>
<evidence type="ECO:0000313" key="7">
    <source>
        <dbReference type="Proteomes" id="UP000239907"/>
    </source>
</evidence>
<dbReference type="EMBL" id="MQWA01000001">
    <property type="protein sequence ID" value="PQJ27791.1"/>
    <property type="molecule type" value="Genomic_DNA"/>
</dbReference>
<dbReference type="SMART" id="SM00228">
    <property type="entry name" value="PDZ"/>
    <property type="match status" value="1"/>
</dbReference>
<dbReference type="RefSeq" id="WP_105042279.1">
    <property type="nucleotide sequence ID" value="NZ_MQWA01000001.1"/>
</dbReference>
<gene>
    <name evidence="6" type="ORF">BSZ32_04260</name>
</gene>
<dbReference type="Gene3D" id="2.30.42.10">
    <property type="match status" value="1"/>
</dbReference>
<name>A0A2S7TZY0_9BACT</name>
<dbReference type="PROSITE" id="PS50106">
    <property type="entry name" value="PDZ"/>
    <property type="match status" value="1"/>
</dbReference>
<dbReference type="SUPFAM" id="SSF50494">
    <property type="entry name" value="Trypsin-like serine proteases"/>
    <property type="match status" value="1"/>
</dbReference>
<dbReference type="Pfam" id="PF17815">
    <property type="entry name" value="PDZ_3"/>
    <property type="match status" value="1"/>
</dbReference>
<accession>A0A2S7TZY0</accession>
<keyword evidence="1" id="KW-0645">Protease</keyword>
<dbReference type="PRINTS" id="PR00834">
    <property type="entry name" value="PROTEASES2C"/>
</dbReference>
<evidence type="ECO:0000313" key="6">
    <source>
        <dbReference type="EMBL" id="PQJ27791.1"/>
    </source>
</evidence>
<reference evidence="6 7" key="1">
    <citation type="submission" date="2016-12" db="EMBL/GenBank/DDBJ databases">
        <title>Study of bacterial adaptation to deep sea.</title>
        <authorList>
            <person name="Song J."/>
            <person name="Yoshizawa S."/>
            <person name="Kogure K."/>
        </authorList>
    </citation>
    <scope>NUCLEOTIDE SEQUENCE [LARGE SCALE GENOMIC DNA]</scope>
    <source>
        <strain evidence="6 7">SAORIC-165</strain>
    </source>
</reference>
<proteinExistence type="predicted"/>
<keyword evidence="2" id="KW-0378">Hydrolase</keyword>
<dbReference type="PANTHER" id="PTHR45980">
    <property type="match status" value="1"/>
</dbReference>
<dbReference type="Gene3D" id="2.40.10.10">
    <property type="entry name" value="Trypsin-like serine proteases"/>
    <property type="match status" value="1"/>
</dbReference>
<dbReference type="InterPro" id="IPR046449">
    <property type="entry name" value="DEGP_PDZ_sf"/>
</dbReference>
<dbReference type="OrthoDB" id="183161at2"/>
<dbReference type="PANTHER" id="PTHR45980:SF9">
    <property type="entry name" value="PROTEASE DO-LIKE 10, MITOCHONDRIAL-RELATED"/>
    <property type="match status" value="1"/>
</dbReference>
<organism evidence="6 7">
    <name type="scientific">Rubritalea profundi</name>
    <dbReference type="NCBI Taxonomy" id="1658618"/>
    <lineage>
        <taxon>Bacteria</taxon>
        <taxon>Pseudomonadati</taxon>
        <taxon>Verrucomicrobiota</taxon>
        <taxon>Verrucomicrobiia</taxon>
        <taxon>Verrucomicrobiales</taxon>
        <taxon>Rubritaleaceae</taxon>
        <taxon>Rubritalea</taxon>
    </lineage>
</organism>
<dbReference type="Pfam" id="PF17820">
    <property type="entry name" value="PDZ_6"/>
    <property type="match status" value="1"/>
</dbReference>
<evidence type="ECO:0000256" key="4">
    <source>
        <dbReference type="SAM" id="SignalP"/>
    </source>
</evidence>
<feature type="signal peptide" evidence="4">
    <location>
        <begin position="1"/>
        <end position="19"/>
    </location>
</feature>
<dbReference type="SUPFAM" id="SSF50156">
    <property type="entry name" value="PDZ domain-like"/>
    <property type="match status" value="1"/>
</dbReference>
<dbReference type="GO" id="GO:0006508">
    <property type="term" value="P:proteolysis"/>
    <property type="evidence" value="ECO:0007669"/>
    <property type="project" value="UniProtKB-KW"/>
</dbReference>
<dbReference type="GO" id="GO:0004252">
    <property type="term" value="F:serine-type endopeptidase activity"/>
    <property type="evidence" value="ECO:0007669"/>
    <property type="project" value="InterPro"/>
</dbReference>
<dbReference type="AlphaFoldDB" id="A0A2S7TZY0"/>
<dbReference type="Proteomes" id="UP000239907">
    <property type="component" value="Unassembled WGS sequence"/>
</dbReference>
<sequence>MKSFFTLSIVLASSFGAMAKDVSDSVIRVATTLQSYNPSQPWEKTSPRKRRALAAVLPNSQVLTTAEMVTDANFIQLESANGEHQIPARVVAVDYEANLALLTPNSDEGIKTLGKFNGLEIAPTAHLGDEVNIVQIEDNGMTLITEGRIQSADVVASFVPGHFFLNYEVKASMQSAANSFTVPVLKDDKLLGLLTSYSSKDQIVDIISPEIIKAFLKDARDGKYQGFPSLGIGTTRTTDIHFRDWLQLSSDKGGLYVTRVLPNSAAALAGIKTGDVLTAINGKPLDRRGYYHANGYGQLFWSHLIRGSQPIGSTIKLDLLRGGKPLEVSATLKRAPEGIIPSHTYDKAPRFLVKGGIVFQELTKSYLRAFGDDWVSRAPLNLLDAINHPEDYEKGRKRLVFISAVIPTPATLGYESLNSVIVEQINGQAIEDLPSLIAAFKKVPKNGIHTLKLDGQPETIYLDAKVSDTVDQSLLARGLPSLSRETE</sequence>
<evidence type="ECO:0000259" key="5">
    <source>
        <dbReference type="PROSITE" id="PS50106"/>
    </source>
</evidence>
<evidence type="ECO:0000256" key="3">
    <source>
        <dbReference type="ARBA" id="ARBA00022825"/>
    </source>
</evidence>
<evidence type="ECO:0000256" key="2">
    <source>
        <dbReference type="ARBA" id="ARBA00022801"/>
    </source>
</evidence>
<dbReference type="InterPro" id="IPR041517">
    <property type="entry name" value="DEGP_PDZ"/>
</dbReference>
<keyword evidence="4" id="KW-0732">Signal</keyword>
<keyword evidence="3" id="KW-0720">Serine protease</keyword>
<comment type="caution">
    <text evidence="6">The sequence shown here is derived from an EMBL/GenBank/DDBJ whole genome shotgun (WGS) entry which is preliminary data.</text>
</comment>
<dbReference type="InterPro" id="IPR001940">
    <property type="entry name" value="Peptidase_S1C"/>
</dbReference>